<dbReference type="Proteomes" id="UP000316199">
    <property type="component" value="Unassembled WGS sequence"/>
</dbReference>
<dbReference type="AlphaFoldDB" id="A0A520S1K7"/>
<dbReference type="GO" id="GO:0006105">
    <property type="term" value="P:succinate metabolic process"/>
    <property type="evidence" value="ECO:0007669"/>
    <property type="project" value="TreeGrafter"/>
</dbReference>
<dbReference type="EMBL" id="SHAG01000013">
    <property type="protein sequence ID" value="RZO76321.1"/>
    <property type="molecule type" value="Genomic_DNA"/>
</dbReference>
<dbReference type="PANTHER" id="PTHR39585">
    <property type="entry name" value="FAD ASSEMBLY FACTOR SDHE"/>
    <property type="match status" value="1"/>
</dbReference>
<comment type="caution">
    <text evidence="6">The sequence shown here is derived from an EMBL/GenBank/DDBJ whole genome shotgun (WGS) entry which is preliminary data.</text>
</comment>
<comment type="subcellular location">
    <subcellularLocation>
        <location evidence="1">Cytoplasm</location>
    </subcellularLocation>
</comment>
<dbReference type="PANTHER" id="PTHR39585:SF1">
    <property type="entry name" value="FAD ASSEMBLY FACTOR SDHE"/>
    <property type="match status" value="1"/>
</dbReference>
<comment type="similarity">
    <text evidence="2">Belongs to the SdhE FAD assembly factor family.</text>
</comment>
<dbReference type="Pfam" id="PF03937">
    <property type="entry name" value="Sdh5"/>
    <property type="match status" value="1"/>
</dbReference>
<evidence type="ECO:0000256" key="1">
    <source>
        <dbReference type="ARBA" id="ARBA00004496"/>
    </source>
</evidence>
<keyword evidence="5" id="KW-0143">Chaperone</keyword>
<organism evidence="6 7">
    <name type="scientific">OM182 bacterium</name>
    <dbReference type="NCBI Taxonomy" id="2510334"/>
    <lineage>
        <taxon>Bacteria</taxon>
        <taxon>Pseudomonadati</taxon>
        <taxon>Pseudomonadota</taxon>
        <taxon>Gammaproteobacteria</taxon>
        <taxon>OMG group</taxon>
        <taxon>OM182 clade</taxon>
    </lineage>
</organism>
<evidence type="ECO:0000256" key="2">
    <source>
        <dbReference type="ARBA" id="ARBA00008571"/>
    </source>
</evidence>
<evidence type="ECO:0000256" key="5">
    <source>
        <dbReference type="ARBA" id="ARBA00023186"/>
    </source>
</evidence>
<evidence type="ECO:0000256" key="3">
    <source>
        <dbReference type="ARBA" id="ARBA00019418"/>
    </source>
</evidence>
<dbReference type="InterPro" id="IPR005631">
    <property type="entry name" value="SDH"/>
</dbReference>
<keyword evidence="4" id="KW-0963">Cytoplasm</keyword>
<dbReference type="InterPro" id="IPR050531">
    <property type="entry name" value="SdhE_FAD_assembly_factor"/>
</dbReference>
<dbReference type="GO" id="GO:0005737">
    <property type="term" value="C:cytoplasm"/>
    <property type="evidence" value="ECO:0007669"/>
    <property type="project" value="UniProtKB-SubCell"/>
</dbReference>
<dbReference type="SUPFAM" id="SSF109910">
    <property type="entry name" value="YgfY-like"/>
    <property type="match status" value="1"/>
</dbReference>
<accession>A0A520S1K7</accession>
<evidence type="ECO:0000313" key="6">
    <source>
        <dbReference type="EMBL" id="RZO76321.1"/>
    </source>
</evidence>
<gene>
    <name evidence="6" type="ORF">EVA68_04510</name>
</gene>
<dbReference type="Gene3D" id="1.10.150.250">
    <property type="entry name" value="Flavinator of succinate dehydrogenase"/>
    <property type="match status" value="1"/>
</dbReference>
<proteinExistence type="inferred from homology"/>
<sequence>MISNEERNRLCWRSRRGVLELDLLLGPFIQEMYEALTPEQRKTYALLLEQEDTDLLDWFARKKVAENDSLQKLVDIILDHA</sequence>
<evidence type="ECO:0000313" key="7">
    <source>
        <dbReference type="Proteomes" id="UP000316199"/>
    </source>
</evidence>
<reference evidence="6 7" key="1">
    <citation type="submission" date="2019-02" db="EMBL/GenBank/DDBJ databases">
        <title>Prokaryotic population dynamics and viral predation in marine succession experiment using metagenomics: the confinement effect.</title>
        <authorList>
            <person name="Haro-Moreno J.M."/>
            <person name="Rodriguez-Valera F."/>
            <person name="Lopez-Perez M."/>
        </authorList>
    </citation>
    <scope>NUCLEOTIDE SEQUENCE [LARGE SCALE GENOMIC DNA]</scope>
    <source>
        <strain evidence="6">MED-G157</strain>
    </source>
</reference>
<dbReference type="InterPro" id="IPR036714">
    <property type="entry name" value="SDH_sf"/>
</dbReference>
<evidence type="ECO:0000256" key="4">
    <source>
        <dbReference type="ARBA" id="ARBA00022490"/>
    </source>
</evidence>
<protein>
    <recommendedName>
        <fullName evidence="3">FAD assembly factor SdhE</fullName>
    </recommendedName>
</protein>
<name>A0A520S1K7_9GAMM</name>